<accession>W6UBN8</accession>
<evidence type="ECO:0000313" key="2">
    <source>
        <dbReference type="Proteomes" id="UP000019149"/>
    </source>
</evidence>
<organism evidence="1 2">
    <name type="scientific">Echinococcus granulosus</name>
    <name type="common">Hydatid tapeworm</name>
    <dbReference type="NCBI Taxonomy" id="6210"/>
    <lineage>
        <taxon>Eukaryota</taxon>
        <taxon>Metazoa</taxon>
        <taxon>Spiralia</taxon>
        <taxon>Lophotrochozoa</taxon>
        <taxon>Platyhelminthes</taxon>
        <taxon>Cestoda</taxon>
        <taxon>Eucestoda</taxon>
        <taxon>Cyclophyllidea</taxon>
        <taxon>Taeniidae</taxon>
        <taxon>Echinococcus</taxon>
        <taxon>Echinococcus granulosus group</taxon>
    </lineage>
</organism>
<dbReference type="AlphaFoldDB" id="W6UBN8"/>
<comment type="caution">
    <text evidence="1">The sequence shown here is derived from an EMBL/GenBank/DDBJ whole genome shotgun (WGS) entry which is preliminary data.</text>
</comment>
<protein>
    <submittedName>
        <fullName evidence="1">Uncharacterized protein</fullName>
    </submittedName>
</protein>
<keyword evidence="2" id="KW-1185">Reference proteome</keyword>
<dbReference type="RefSeq" id="XP_024349152.1">
    <property type="nucleotide sequence ID" value="XM_024496397.1"/>
</dbReference>
<proteinExistence type="predicted"/>
<dbReference type="EMBL" id="APAU02000071">
    <property type="protein sequence ID" value="EUB57956.1"/>
    <property type="molecule type" value="Genomic_DNA"/>
</dbReference>
<dbReference type="CTD" id="36342863"/>
<reference evidence="1 2" key="1">
    <citation type="journal article" date="2013" name="Nat. Genet.">
        <title>The genome of the hydatid tapeworm Echinococcus granulosus.</title>
        <authorList>
            <person name="Zheng H."/>
            <person name="Zhang W."/>
            <person name="Zhang L."/>
            <person name="Zhang Z."/>
            <person name="Li J."/>
            <person name="Lu G."/>
            <person name="Zhu Y."/>
            <person name="Wang Y."/>
            <person name="Huang Y."/>
            <person name="Liu J."/>
            <person name="Kang H."/>
            <person name="Chen J."/>
            <person name="Wang L."/>
            <person name="Chen A."/>
            <person name="Yu S."/>
            <person name="Gao Z."/>
            <person name="Jin L."/>
            <person name="Gu W."/>
            <person name="Wang Z."/>
            <person name="Zhao L."/>
            <person name="Shi B."/>
            <person name="Wen H."/>
            <person name="Lin R."/>
            <person name="Jones M.K."/>
            <person name="Brejova B."/>
            <person name="Vinar T."/>
            <person name="Zhao G."/>
            <person name="McManus D.P."/>
            <person name="Chen Z."/>
            <person name="Zhou Y."/>
            <person name="Wang S."/>
        </authorList>
    </citation>
    <scope>NUCLEOTIDE SEQUENCE [LARGE SCALE GENOMIC DNA]</scope>
</reference>
<dbReference type="Proteomes" id="UP000019149">
    <property type="component" value="Unassembled WGS sequence"/>
</dbReference>
<sequence>MRYFALFLEICAQLFNNFVFTAYKLILDTETSHPHEWAEHQFENSSFLLERLHGTSVSVLGVKEGVFRFIGYREEFESDKEPTECTQKTDKTSPFRQIWWNCISSNMIECQLIELDRPLNLQWAITLIEYCDSKIKLGVWSRRCLLSREMIIFSSPLGASHPLANFSFVRHRKYELLRKKFIYAEWRHADKLRSLVIYVDHQITFYYFSGSPIYIQFTILDSTSVFTISKLAKSCHSLICFLLQCNIQKKMVFTLTRQCLYPQLGIIAAHRDFPKKERRLNCQGQLLHKHKNKEMYLCTDNMNLY</sequence>
<dbReference type="GeneID" id="36342863"/>
<gene>
    <name evidence="1" type="ORF">EGR_07148</name>
</gene>
<evidence type="ECO:0000313" key="1">
    <source>
        <dbReference type="EMBL" id="EUB57956.1"/>
    </source>
</evidence>
<dbReference type="KEGG" id="egl:EGR_07148"/>
<name>W6UBN8_ECHGR</name>